<dbReference type="EMBL" id="CP006918">
    <property type="protein sequence ID" value="AHM79140.1"/>
    <property type="molecule type" value="Genomic_DNA"/>
</dbReference>
<name>W8UJC7_KLEPN</name>
<sequence length="31" mass="3745">MNMESESGKILRKFLDELFQKVPVKRHQIEN</sequence>
<evidence type="ECO:0000313" key="1">
    <source>
        <dbReference type="EMBL" id="AHM79140.1"/>
    </source>
</evidence>
<dbReference type="AlphaFoldDB" id="W8UJC7"/>
<accession>W8UJC7</accession>
<evidence type="ECO:0000313" key="2">
    <source>
        <dbReference type="Proteomes" id="UP000019586"/>
    </source>
</evidence>
<protein>
    <submittedName>
        <fullName evidence="1">Uncharacterized protein</fullName>
    </submittedName>
</protein>
<reference evidence="1 2" key="1">
    <citation type="journal article" date="2014" name="Proc. Natl. Acad. Sci. U.S.A.">
        <title>Molecular dissection of the evolution of carbapenem-resistant multilocus sequence type 258 Klebsiella pneumoniae.</title>
        <authorList>
            <person name="Deleo F.R."/>
            <person name="Chen L."/>
            <person name="Porcella S.F."/>
            <person name="Martens C.A."/>
            <person name="Kobayashi S.D."/>
            <person name="Porter A.R."/>
            <person name="Chavda K.D."/>
            <person name="Jacobs M.R."/>
            <person name="Mathema B."/>
            <person name="Olsen R.J."/>
            <person name="Bonomo R.A."/>
            <person name="Musser J.M."/>
            <person name="Kreiswirth B.N."/>
        </authorList>
    </citation>
    <scope>NUCLEOTIDE SEQUENCE [LARGE SCALE GENOMIC DNA]</scope>
    <source>
        <strain evidence="1">30684/NJST258_2</strain>
    </source>
</reference>
<organism evidence="1 2">
    <name type="scientific">Klebsiella pneumoniae 30684/NJST258_2</name>
    <dbReference type="NCBI Taxonomy" id="1420013"/>
    <lineage>
        <taxon>Bacteria</taxon>
        <taxon>Pseudomonadati</taxon>
        <taxon>Pseudomonadota</taxon>
        <taxon>Gammaproteobacteria</taxon>
        <taxon>Enterobacterales</taxon>
        <taxon>Enterobacteriaceae</taxon>
        <taxon>Klebsiella/Raoultella group</taxon>
        <taxon>Klebsiella</taxon>
        <taxon>Klebsiella pneumoniae complex</taxon>
    </lineage>
</organism>
<gene>
    <name evidence="1" type="ORF">KPNJ2_02360</name>
</gene>
<dbReference type="KEGG" id="kps:KPNJ2_02360"/>
<dbReference type="Proteomes" id="UP000019586">
    <property type="component" value="Chromosome"/>
</dbReference>
<proteinExistence type="predicted"/>
<dbReference type="HOGENOM" id="CLU_3396993_0_0_6"/>